<reference evidence="10 11" key="1">
    <citation type="submission" date="2007-01" db="EMBL/GenBank/DDBJ databases">
        <title>Complete sequence of Psychromonas ingrahamii 37.</title>
        <authorList>
            <consortium name="US DOE Joint Genome Institute"/>
            <person name="Copeland A."/>
            <person name="Lucas S."/>
            <person name="Lapidus A."/>
            <person name="Barry K."/>
            <person name="Detter J.C."/>
            <person name="Glavina del Rio T."/>
            <person name="Hammon N."/>
            <person name="Israni S."/>
            <person name="Dalin E."/>
            <person name="Tice H."/>
            <person name="Pitluck S."/>
            <person name="Thompson L.S."/>
            <person name="Brettin T."/>
            <person name="Bruce D."/>
            <person name="Han C."/>
            <person name="Tapia R."/>
            <person name="Schmutz J."/>
            <person name="Larimer F."/>
            <person name="Land M."/>
            <person name="Hauser L."/>
            <person name="Kyrpides N."/>
            <person name="Ivanova N."/>
            <person name="Staley J."/>
            <person name="Richardson P."/>
        </authorList>
    </citation>
    <scope>NUCLEOTIDE SEQUENCE [LARGE SCALE GENOMIC DNA]</scope>
    <source>
        <strain evidence="10 11">37</strain>
    </source>
</reference>
<keyword evidence="6 7" id="KW-0472">Membrane</keyword>
<sequence>MTQFSILLSLFKQYWFFAPKLQCIALVLMVVQGISSGIGILLIIPLLEVLGIYGEASSTNAIILYLEQAFNTLTIELNLINVLVSYVVIVSIIATIKFQLSRLTVRLQHGYIRHLRSGLYHSLLNAKWEFIIQHKMTDFIHTLTMQVQAMGQSASLIMNLLSQFILVGILFFFALFVSWELTISVFLFTTIIYLALLPFNKKLFNSGKLELVNYKQIFQMVNEQLASLKMIKSYGVESNYSDKLSFTSSQLEQQQIEVATVNALTQWLYLIITVISFSVFFYFGSQLIEVSALFALLLLYSRLLPQVIAIQSNYQRLIHKVPAFNDIEQMFNACIKAQESTAISLVSDMAFENKIQLKKVSFHYPDKIENIIVNLDLIINKNETWAFVAQSGRGKTTLADIITGLLLPQKGSIQIDEQTLSGDNCKAWRKNIAYITQDVYLFNDTIRANLSWVSSGVFSDTEIWKKLELAAAKDFVENLPLGLDSIIGDRGVRLSGGERQRLALARALLTNPKLLILDEATSALDLENEKKIQQALRALKGQTTMIIIAHRESTQACADHTLHL</sequence>
<dbReference type="RefSeq" id="WP_011770933.1">
    <property type="nucleotide sequence ID" value="NC_008709.1"/>
</dbReference>
<name>A1SY11_PSYIN</name>
<dbReference type="PANTHER" id="PTHR24221">
    <property type="entry name" value="ATP-BINDING CASSETTE SUB-FAMILY B"/>
    <property type="match status" value="1"/>
</dbReference>
<dbReference type="SMART" id="SM00382">
    <property type="entry name" value="AAA"/>
    <property type="match status" value="1"/>
</dbReference>
<dbReference type="InterPro" id="IPR003439">
    <property type="entry name" value="ABC_transporter-like_ATP-bd"/>
</dbReference>
<feature type="transmembrane region" description="Helical" evidence="7">
    <location>
        <begin position="267"/>
        <end position="284"/>
    </location>
</feature>
<organism evidence="10 11">
    <name type="scientific">Psychromonas ingrahamii (strain DSM 17664 / CCUG 51855 / 37)</name>
    <dbReference type="NCBI Taxonomy" id="357804"/>
    <lineage>
        <taxon>Bacteria</taxon>
        <taxon>Pseudomonadati</taxon>
        <taxon>Pseudomonadota</taxon>
        <taxon>Gammaproteobacteria</taxon>
        <taxon>Alteromonadales</taxon>
        <taxon>Psychromonadaceae</taxon>
        <taxon>Psychromonas</taxon>
    </lineage>
</organism>
<dbReference type="KEGG" id="pin:Ping_2662"/>
<dbReference type="EMBL" id="CP000510">
    <property type="protein sequence ID" value="ABM04376.1"/>
    <property type="molecule type" value="Genomic_DNA"/>
</dbReference>
<dbReference type="InterPro" id="IPR011527">
    <property type="entry name" value="ABC1_TM_dom"/>
</dbReference>
<evidence type="ECO:0000256" key="1">
    <source>
        <dbReference type="ARBA" id="ARBA00004651"/>
    </source>
</evidence>
<dbReference type="Gene3D" id="3.40.50.300">
    <property type="entry name" value="P-loop containing nucleotide triphosphate hydrolases"/>
    <property type="match status" value="1"/>
</dbReference>
<dbReference type="STRING" id="357804.Ping_2662"/>
<dbReference type="GO" id="GO:0005886">
    <property type="term" value="C:plasma membrane"/>
    <property type="evidence" value="ECO:0007669"/>
    <property type="project" value="UniProtKB-SubCell"/>
</dbReference>
<dbReference type="AlphaFoldDB" id="A1SY11"/>
<keyword evidence="11" id="KW-1185">Reference proteome</keyword>
<dbReference type="Pfam" id="PF00664">
    <property type="entry name" value="ABC_membrane"/>
    <property type="match status" value="1"/>
</dbReference>
<evidence type="ECO:0000259" key="8">
    <source>
        <dbReference type="PROSITE" id="PS50893"/>
    </source>
</evidence>
<feature type="transmembrane region" description="Helical" evidence="7">
    <location>
        <begin position="21"/>
        <end position="44"/>
    </location>
</feature>
<dbReference type="PROSITE" id="PS50893">
    <property type="entry name" value="ABC_TRANSPORTER_2"/>
    <property type="match status" value="1"/>
</dbReference>
<feature type="transmembrane region" description="Helical" evidence="7">
    <location>
        <begin position="79"/>
        <end position="98"/>
    </location>
</feature>
<keyword evidence="5 7" id="KW-1133">Transmembrane helix</keyword>
<dbReference type="Proteomes" id="UP000000639">
    <property type="component" value="Chromosome"/>
</dbReference>
<dbReference type="InterPro" id="IPR039421">
    <property type="entry name" value="Type_1_exporter"/>
</dbReference>
<dbReference type="InterPro" id="IPR027417">
    <property type="entry name" value="P-loop_NTPase"/>
</dbReference>
<evidence type="ECO:0000259" key="9">
    <source>
        <dbReference type="PROSITE" id="PS50929"/>
    </source>
</evidence>
<dbReference type="SUPFAM" id="SSF52540">
    <property type="entry name" value="P-loop containing nucleoside triphosphate hydrolases"/>
    <property type="match status" value="1"/>
</dbReference>
<dbReference type="InterPro" id="IPR003593">
    <property type="entry name" value="AAA+_ATPase"/>
</dbReference>
<comment type="subcellular location">
    <subcellularLocation>
        <location evidence="1">Cell membrane</location>
        <topology evidence="1">Multi-pass membrane protein</topology>
    </subcellularLocation>
</comment>
<dbReference type="PROSITE" id="PS50929">
    <property type="entry name" value="ABC_TM1F"/>
    <property type="match status" value="1"/>
</dbReference>
<dbReference type="GO" id="GO:0140359">
    <property type="term" value="F:ABC-type transporter activity"/>
    <property type="evidence" value="ECO:0007669"/>
    <property type="project" value="InterPro"/>
</dbReference>
<dbReference type="PROSITE" id="PS00211">
    <property type="entry name" value="ABC_TRANSPORTER_1"/>
    <property type="match status" value="1"/>
</dbReference>
<feature type="domain" description="ABC transmembrane type-1" evidence="9">
    <location>
        <begin position="24"/>
        <end position="319"/>
    </location>
</feature>
<gene>
    <name evidence="10" type="ordered locus">Ping_2662</name>
</gene>
<dbReference type="InterPro" id="IPR017871">
    <property type="entry name" value="ABC_transporter-like_CS"/>
</dbReference>
<evidence type="ECO:0000256" key="6">
    <source>
        <dbReference type="ARBA" id="ARBA00023136"/>
    </source>
</evidence>
<feature type="transmembrane region" description="Helical" evidence="7">
    <location>
        <begin position="156"/>
        <end position="175"/>
    </location>
</feature>
<keyword evidence="3" id="KW-0547">Nucleotide-binding</keyword>
<evidence type="ECO:0000256" key="2">
    <source>
        <dbReference type="ARBA" id="ARBA00022692"/>
    </source>
</evidence>
<keyword evidence="2 7" id="KW-0812">Transmembrane</keyword>
<dbReference type="InterPro" id="IPR036640">
    <property type="entry name" value="ABC1_TM_sf"/>
</dbReference>
<dbReference type="GO" id="GO:0005524">
    <property type="term" value="F:ATP binding"/>
    <property type="evidence" value="ECO:0007669"/>
    <property type="project" value="UniProtKB-KW"/>
</dbReference>
<dbReference type="HOGENOM" id="CLU_000604_84_3_6"/>
<evidence type="ECO:0000256" key="3">
    <source>
        <dbReference type="ARBA" id="ARBA00022741"/>
    </source>
</evidence>
<keyword evidence="4" id="KW-0067">ATP-binding</keyword>
<evidence type="ECO:0000313" key="11">
    <source>
        <dbReference type="Proteomes" id="UP000000639"/>
    </source>
</evidence>
<dbReference type="OrthoDB" id="9806127at2"/>
<proteinExistence type="predicted"/>
<dbReference type="Gene3D" id="1.20.1560.10">
    <property type="entry name" value="ABC transporter type 1, transmembrane domain"/>
    <property type="match status" value="1"/>
</dbReference>
<dbReference type="GO" id="GO:0016887">
    <property type="term" value="F:ATP hydrolysis activity"/>
    <property type="evidence" value="ECO:0007669"/>
    <property type="project" value="InterPro"/>
</dbReference>
<dbReference type="GO" id="GO:0034040">
    <property type="term" value="F:ATPase-coupled lipid transmembrane transporter activity"/>
    <property type="evidence" value="ECO:0007669"/>
    <property type="project" value="TreeGrafter"/>
</dbReference>
<evidence type="ECO:0000256" key="4">
    <source>
        <dbReference type="ARBA" id="ARBA00022840"/>
    </source>
</evidence>
<dbReference type="SUPFAM" id="SSF90123">
    <property type="entry name" value="ABC transporter transmembrane region"/>
    <property type="match status" value="1"/>
</dbReference>
<dbReference type="Pfam" id="PF00005">
    <property type="entry name" value="ABC_tran"/>
    <property type="match status" value="1"/>
</dbReference>
<evidence type="ECO:0000256" key="5">
    <source>
        <dbReference type="ARBA" id="ARBA00022989"/>
    </source>
</evidence>
<evidence type="ECO:0000256" key="7">
    <source>
        <dbReference type="SAM" id="Phobius"/>
    </source>
</evidence>
<feature type="transmembrane region" description="Helical" evidence="7">
    <location>
        <begin position="181"/>
        <end position="199"/>
    </location>
</feature>
<feature type="domain" description="ABC transporter" evidence="8">
    <location>
        <begin position="355"/>
        <end position="564"/>
    </location>
</feature>
<protein>
    <submittedName>
        <fullName evidence="10">ABC transporter ATPase and inner membrane protein</fullName>
    </submittedName>
</protein>
<dbReference type="PANTHER" id="PTHR24221:SF654">
    <property type="entry name" value="ATP-BINDING CASSETTE SUB-FAMILY B MEMBER 6"/>
    <property type="match status" value="1"/>
</dbReference>
<dbReference type="eggNOG" id="COG1132">
    <property type="taxonomic scope" value="Bacteria"/>
</dbReference>
<accession>A1SY11</accession>
<evidence type="ECO:0000313" key="10">
    <source>
        <dbReference type="EMBL" id="ABM04376.1"/>
    </source>
</evidence>